<evidence type="ECO:0000256" key="5">
    <source>
        <dbReference type="ARBA" id="ARBA00023163"/>
    </source>
</evidence>
<dbReference type="GO" id="GO:0005634">
    <property type="term" value="C:nucleus"/>
    <property type="evidence" value="ECO:0007669"/>
    <property type="project" value="UniProtKB-SubCell"/>
</dbReference>
<keyword evidence="6" id="KW-0539">Nucleus</keyword>
<dbReference type="OMA" id="TKIENWE"/>
<dbReference type="OrthoDB" id="2286203at2759"/>
<evidence type="ECO:0008006" key="10">
    <source>
        <dbReference type="Google" id="ProtNLM"/>
    </source>
</evidence>
<dbReference type="EMBL" id="LT551144">
    <property type="protein sequence ID" value="SAL96491.1"/>
    <property type="molecule type" value="Genomic_DNA"/>
</dbReference>
<evidence type="ECO:0000313" key="9">
    <source>
        <dbReference type="Proteomes" id="UP000078561"/>
    </source>
</evidence>
<organism evidence="8">
    <name type="scientific">Absidia glauca</name>
    <name type="common">Pin mould</name>
    <dbReference type="NCBI Taxonomy" id="4829"/>
    <lineage>
        <taxon>Eukaryota</taxon>
        <taxon>Fungi</taxon>
        <taxon>Fungi incertae sedis</taxon>
        <taxon>Mucoromycota</taxon>
        <taxon>Mucoromycotina</taxon>
        <taxon>Mucoromycetes</taxon>
        <taxon>Mucorales</taxon>
        <taxon>Cunninghamellaceae</taxon>
        <taxon>Absidia</taxon>
    </lineage>
</organism>
<evidence type="ECO:0000256" key="3">
    <source>
        <dbReference type="ARBA" id="ARBA00023015"/>
    </source>
</evidence>
<accession>A0A168LC36</accession>
<comment type="similarity">
    <text evidence="2">Belongs to the Mediator complex subunit 28 family.</text>
</comment>
<sequence>MANTTVPDLSRLVDQLSKTFEQCLDNSLSDPAAFKEDKSSSDIATLKSTIFDLEQQLKSIRLECMKDKSLSLAESNTLLKRDIDIKQATINKYVSQLDKWMLVLPELQQKSLGVLNAPSTVRGPGTQPETTSVAMDTDQPHDGNTTAINHDDDDDDDEDIEFEEV</sequence>
<feature type="compositionally biased region" description="Acidic residues" evidence="7">
    <location>
        <begin position="151"/>
        <end position="165"/>
    </location>
</feature>
<feature type="region of interest" description="Disordered" evidence="7">
    <location>
        <begin position="116"/>
        <end position="165"/>
    </location>
</feature>
<evidence type="ECO:0000256" key="7">
    <source>
        <dbReference type="SAM" id="MobiDB-lite"/>
    </source>
</evidence>
<dbReference type="InParanoid" id="A0A168LC36"/>
<evidence type="ECO:0000256" key="6">
    <source>
        <dbReference type="ARBA" id="ARBA00023242"/>
    </source>
</evidence>
<evidence type="ECO:0000256" key="4">
    <source>
        <dbReference type="ARBA" id="ARBA00023054"/>
    </source>
</evidence>
<reference evidence="8" key="1">
    <citation type="submission" date="2016-04" db="EMBL/GenBank/DDBJ databases">
        <authorList>
            <person name="Evans L.H."/>
            <person name="Alamgir A."/>
            <person name="Owens N."/>
            <person name="Weber N.D."/>
            <person name="Virtaneva K."/>
            <person name="Barbian K."/>
            <person name="Babar A."/>
            <person name="Rosenke K."/>
        </authorList>
    </citation>
    <scope>NUCLEOTIDE SEQUENCE [LARGE SCALE GENOMIC DNA]</scope>
    <source>
        <strain evidence="8">CBS 101.48</strain>
    </source>
</reference>
<keyword evidence="9" id="KW-1185">Reference proteome</keyword>
<dbReference type="Proteomes" id="UP000078561">
    <property type="component" value="Unassembled WGS sequence"/>
</dbReference>
<protein>
    <recommendedName>
        <fullName evidence="10">Mediator complex subunit 9</fullName>
    </recommendedName>
</protein>
<evidence type="ECO:0000313" key="8">
    <source>
        <dbReference type="EMBL" id="SAL96491.1"/>
    </source>
</evidence>
<keyword evidence="5" id="KW-0804">Transcription</keyword>
<gene>
    <name evidence="8" type="primary">ABSGL_01904.1 scaffold 2540</name>
</gene>
<dbReference type="Pfam" id="PF11594">
    <property type="entry name" value="Med28"/>
    <property type="match status" value="1"/>
</dbReference>
<proteinExistence type="inferred from homology"/>
<name>A0A168LC36_ABSGL</name>
<dbReference type="AlphaFoldDB" id="A0A168LC36"/>
<keyword evidence="4" id="KW-0175">Coiled coil</keyword>
<comment type="subcellular location">
    <subcellularLocation>
        <location evidence="1">Nucleus</location>
    </subcellularLocation>
</comment>
<dbReference type="InterPro" id="IPR021640">
    <property type="entry name" value="Mediator_Med28"/>
</dbReference>
<evidence type="ECO:0000256" key="2">
    <source>
        <dbReference type="ARBA" id="ARBA00005571"/>
    </source>
</evidence>
<evidence type="ECO:0000256" key="1">
    <source>
        <dbReference type="ARBA" id="ARBA00004123"/>
    </source>
</evidence>
<keyword evidence="3" id="KW-0805">Transcription regulation</keyword>